<dbReference type="Gene3D" id="3.30.720.120">
    <property type="match status" value="1"/>
</dbReference>
<dbReference type="AlphaFoldDB" id="A0A934R3V5"/>
<dbReference type="InterPro" id="IPR029068">
    <property type="entry name" value="Glyas_Bleomycin-R_OHBP_Dase"/>
</dbReference>
<dbReference type="PANTHER" id="PTHR34109:SF1">
    <property type="entry name" value="VOC DOMAIN-CONTAINING PROTEIN"/>
    <property type="match status" value="1"/>
</dbReference>
<gene>
    <name evidence="2" type="ORF">JIN84_12325</name>
</gene>
<comment type="caution">
    <text evidence="2">The sequence shown here is derived from an EMBL/GenBank/DDBJ whole genome shotgun (WGS) entry which is preliminary data.</text>
</comment>
<name>A0A934R3V5_9BACT</name>
<dbReference type="InterPro" id="IPR004360">
    <property type="entry name" value="Glyas_Fos-R_dOase_dom"/>
</dbReference>
<proteinExistence type="predicted"/>
<dbReference type="PROSITE" id="PS51819">
    <property type="entry name" value="VOC"/>
    <property type="match status" value="1"/>
</dbReference>
<dbReference type="Proteomes" id="UP000600139">
    <property type="component" value="Unassembled WGS sequence"/>
</dbReference>
<feature type="domain" description="VOC" evidence="1">
    <location>
        <begin position="1"/>
        <end position="125"/>
    </location>
</feature>
<reference evidence="2" key="1">
    <citation type="submission" date="2021-01" db="EMBL/GenBank/DDBJ databases">
        <title>Modified the classification status of verrucomicrobia.</title>
        <authorList>
            <person name="Feng X."/>
        </authorList>
    </citation>
    <scope>NUCLEOTIDE SEQUENCE</scope>
    <source>
        <strain evidence="2">JCM 18052</strain>
    </source>
</reference>
<evidence type="ECO:0000259" key="1">
    <source>
        <dbReference type="PROSITE" id="PS51819"/>
    </source>
</evidence>
<evidence type="ECO:0000313" key="2">
    <source>
        <dbReference type="EMBL" id="MBK1816404.1"/>
    </source>
</evidence>
<protein>
    <submittedName>
        <fullName evidence="2">VOC family protein</fullName>
    </submittedName>
</protein>
<sequence length="148" mass="16113">MHTVTPHLVCAGAADAIEFYKKAFNAEEVRRIPTEDGKIMHAAVRIGDSMVMLVDEMPDWQCLGPNARGGSSVTLHLQVPDVDALFARAVEAGATAKMPPADMFWGDRYGLVVDPFGHAWSIATHVRDVSEEEMQKAAREMTCGECPG</sequence>
<dbReference type="EMBL" id="JAENIK010000011">
    <property type="protein sequence ID" value="MBK1816404.1"/>
    <property type="molecule type" value="Genomic_DNA"/>
</dbReference>
<dbReference type="CDD" id="cd07246">
    <property type="entry name" value="VOC_like"/>
    <property type="match status" value="1"/>
</dbReference>
<evidence type="ECO:0000313" key="3">
    <source>
        <dbReference type="Proteomes" id="UP000600139"/>
    </source>
</evidence>
<accession>A0A934R3V5</accession>
<dbReference type="PANTHER" id="PTHR34109">
    <property type="entry name" value="BNAUNNG04460D PROTEIN-RELATED"/>
    <property type="match status" value="1"/>
</dbReference>
<organism evidence="2 3">
    <name type="scientific">Luteolibacter yonseiensis</name>
    <dbReference type="NCBI Taxonomy" id="1144680"/>
    <lineage>
        <taxon>Bacteria</taxon>
        <taxon>Pseudomonadati</taxon>
        <taxon>Verrucomicrobiota</taxon>
        <taxon>Verrucomicrobiia</taxon>
        <taxon>Verrucomicrobiales</taxon>
        <taxon>Verrucomicrobiaceae</taxon>
        <taxon>Luteolibacter</taxon>
    </lineage>
</organism>
<keyword evidence="3" id="KW-1185">Reference proteome</keyword>
<dbReference type="Pfam" id="PF00903">
    <property type="entry name" value="Glyoxalase"/>
    <property type="match status" value="1"/>
</dbReference>
<dbReference type="InterPro" id="IPR037523">
    <property type="entry name" value="VOC_core"/>
</dbReference>
<dbReference type="SUPFAM" id="SSF54593">
    <property type="entry name" value="Glyoxalase/Bleomycin resistance protein/Dihydroxybiphenyl dioxygenase"/>
    <property type="match status" value="1"/>
</dbReference>
<dbReference type="Gene3D" id="3.30.720.110">
    <property type="match status" value="1"/>
</dbReference>